<dbReference type="PANTHER" id="PTHR45982">
    <property type="entry name" value="REGULATOR OF CHROMOSOME CONDENSATION"/>
    <property type="match status" value="1"/>
</dbReference>
<feature type="repeat" description="RCC1" evidence="3">
    <location>
        <begin position="102"/>
        <end position="156"/>
    </location>
</feature>
<dbReference type="Gene3D" id="2.130.10.30">
    <property type="entry name" value="Regulator of chromosome condensation 1/beta-lactamase-inhibitor protein II"/>
    <property type="match status" value="1"/>
</dbReference>
<keyword evidence="6" id="KW-1185">Reference proteome</keyword>
<dbReference type="Pfam" id="PF25390">
    <property type="entry name" value="WD40_RLD"/>
    <property type="match status" value="1"/>
</dbReference>
<feature type="repeat" description="RCC1" evidence="3">
    <location>
        <begin position="208"/>
        <end position="262"/>
    </location>
</feature>
<evidence type="ECO:0000313" key="5">
    <source>
        <dbReference type="EMBL" id="OMJ76330.1"/>
    </source>
</evidence>
<feature type="repeat" description="RCC1" evidence="3">
    <location>
        <begin position="157"/>
        <end position="207"/>
    </location>
</feature>
<dbReference type="PRINTS" id="PR00633">
    <property type="entry name" value="RCCNDNSATION"/>
</dbReference>
<feature type="repeat" description="RCC1" evidence="3">
    <location>
        <begin position="50"/>
        <end position="101"/>
    </location>
</feature>
<protein>
    <recommendedName>
        <fullName evidence="4">RCC1-like domain-containing protein</fullName>
    </recommendedName>
</protein>
<dbReference type="PANTHER" id="PTHR45982:SF1">
    <property type="entry name" value="REGULATOR OF CHROMOSOME CONDENSATION"/>
    <property type="match status" value="1"/>
</dbReference>
<dbReference type="OrthoDB" id="8068875at2759"/>
<feature type="repeat" description="RCC1" evidence="3">
    <location>
        <begin position="263"/>
        <end position="315"/>
    </location>
</feature>
<dbReference type="Proteomes" id="UP000187209">
    <property type="component" value="Unassembled WGS sequence"/>
</dbReference>
<dbReference type="AlphaFoldDB" id="A0A1R2BHU3"/>
<dbReference type="InterPro" id="IPR051553">
    <property type="entry name" value="Ran_GTPase-activating"/>
</dbReference>
<evidence type="ECO:0000313" key="6">
    <source>
        <dbReference type="Proteomes" id="UP000187209"/>
    </source>
</evidence>
<dbReference type="InterPro" id="IPR000408">
    <property type="entry name" value="Reg_chr_condens"/>
</dbReference>
<feature type="domain" description="RCC1-like" evidence="4">
    <location>
        <begin position="32"/>
        <end position="311"/>
    </location>
</feature>
<dbReference type="SUPFAM" id="SSF50985">
    <property type="entry name" value="RCC1/BLIP-II"/>
    <property type="match status" value="1"/>
</dbReference>
<reference evidence="5 6" key="1">
    <citation type="submission" date="2016-11" db="EMBL/GenBank/DDBJ databases">
        <title>The macronuclear genome of Stentor coeruleus: a giant cell with tiny introns.</title>
        <authorList>
            <person name="Slabodnick M."/>
            <person name="Ruby J.G."/>
            <person name="Reiff S.B."/>
            <person name="Swart E.C."/>
            <person name="Gosai S."/>
            <person name="Prabakaran S."/>
            <person name="Witkowska E."/>
            <person name="Larue G.E."/>
            <person name="Fisher S."/>
            <person name="Freeman R.M."/>
            <person name="Gunawardena J."/>
            <person name="Chu W."/>
            <person name="Stover N.A."/>
            <person name="Gregory B.D."/>
            <person name="Nowacki M."/>
            <person name="Derisi J."/>
            <person name="Roy S.W."/>
            <person name="Marshall W.F."/>
            <person name="Sood P."/>
        </authorList>
    </citation>
    <scope>NUCLEOTIDE SEQUENCE [LARGE SCALE GENOMIC DNA]</scope>
    <source>
        <strain evidence="5">WM001</strain>
    </source>
</reference>
<dbReference type="EMBL" id="MPUH01000637">
    <property type="protein sequence ID" value="OMJ76330.1"/>
    <property type="molecule type" value="Genomic_DNA"/>
</dbReference>
<gene>
    <name evidence="5" type="ORF">SteCoe_24316</name>
</gene>
<organism evidence="5 6">
    <name type="scientific">Stentor coeruleus</name>
    <dbReference type="NCBI Taxonomy" id="5963"/>
    <lineage>
        <taxon>Eukaryota</taxon>
        <taxon>Sar</taxon>
        <taxon>Alveolata</taxon>
        <taxon>Ciliophora</taxon>
        <taxon>Postciliodesmatophora</taxon>
        <taxon>Heterotrichea</taxon>
        <taxon>Heterotrichida</taxon>
        <taxon>Stentoridae</taxon>
        <taxon>Stentor</taxon>
    </lineage>
</organism>
<keyword evidence="2" id="KW-0677">Repeat</keyword>
<sequence>MAKFIQRYSPMPWISLREGKDFPQKEPPGLSPFEEISIGGAFIVARDNEGRGYVWGNNHRGQCGTGDYGYRSKPTIAESLLDKYIVKVAAGYQHSLFLTSEGEVFGTGRAGNYAFGSISLQATTYKACSKKLQQVEVKNIIDISAGQNHTLFLNEDGLVLAVGKNEYGQCGQVSTKKYIVNPIDVFLPEKATMIACGTKHSLVLGESGKLYAFGCKFNGQIDGFRGGIDEEQSSPLVVEIPSDSKILKIYAGFDRSAVLMENGEVWTWGGIDYRYLDGEFFEKMTLLNNLLPKQAKEDVIDVSLGYMHTLVMTSA</sequence>
<comment type="caution">
    <text evidence="5">The sequence shown here is derived from an EMBL/GenBank/DDBJ whole genome shotgun (WGS) entry which is preliminary data.</text>
</comment>
<evidence type="ECO:0000256" key="2">
    <source>
        <dbReference type="ARBA" id="ARBA00022737"/>
    </source>
</evidence>
<dbReference type="PROSITE" id="PS50012">
    <property type="entry name" value="RCC1_3"/>
    <property type="match status" value="5"/>
</dbReference>
<dbReference type="PROSITE" id="PS00626">
    <property type="entry name" value="RCC1_2"/>
    <property type="match status" value="3"/>
</dbReference>
<accession>A0A1R2BHU3</accession>
<dbReference type="InterPro" id="IPR058923">
    <property type="entry name" value="RCC1-like_dom"/>
</dbReference>
<name>A0A1R2BHU3_9CILI</name>
<evidence type="ECO:0000256" key="1">
    <source>
        <dbReference type="ARBA" id="ARBA00022658"/>
    </source>
</evidence>
<evidence type="ECO:0000256" key="3">
    <source>
        <dbReference type="PROSITE-ProRule" id="PRU00235"/>
    </source>
</evidence>
<evidence type="ECO:0000259" key="4">
    <source>
        <dbReference type="Pfam" id="PF25390"/>
    </source>
</evidence>
<proteinExistence type="predicted"/>
<dbReference type="InterPro" id="IPR009091">
    <property type="entry name" value="RCC1/BLIP-II"/>
</dbReference>
<keyword evidence="1" id="KW-0344">Guanine-nucleotide releasing factor</keyword>